<evidence type="ECO:0000259" key="1">
    <source>
        <dbReference type="Pfam" id="PF08241"/>
    </source>
</evidence>
<organism evidence="2 3">
    <name type="scientific">Insolitispirillum peregrinum</name>
    <dbReference type="NCBI Taxonomy" id="80876"/>
    <lineage>
        <taxon>Bacteria</taxon>
        <taxon>Pseudomonadati</taxon>
        <taxon>Pseudomonadota</taxon>
        <taxon>Alphaproteobacteria</taxon>
        <taxon>Rhodospirillales</taxon>
        <taxon>Novispirillaceae</taxon>
        <taxon>Insolitispirillum</taxon>
    </lineage>
</organism>
<dbReference type="EMBL" id="FTOA01000002">
    <property type="protein sequence ID" value="SIS55690.1"/>
    <property type="molecule type" value="Genomic_DNA"/>
</dbReference>
<keyword evidence="2" id="KW-0489">Methyltransferase</keyword>
<reference evidence="2 3" key="1">
    <citation type="submission" date="2017-01" db="EMBL/GenBank/DDBJ databases">
        <authorList>
            <person name="Mah S.A."/>
            <person name="Swanson W.J."/>
            <person name="Moy G.W."/>
            <person name="Vacquier V.D."/>
        </authorList>
    </citation>
    <scope>NUCLEOTIDE SEQUENCE [LARGE SCALE GENOMIC DNA]</scope>
    <source>
        <strain evidence="2 3">DSM 11589</strain>
    </source>
</reference>
<dbReference type="AlphaFoldDB" id="A0A1N7K276"/>
<gene>
    <name evidence="2" type="ORF">SAMN05421779_102573</name>
</gene>
<dbReference type="Gene3D" id="3.40.50.150">
    <property type="entry name" value="Vaccinia Virus protein VP39"/>
    <property type="match status" value="1"/>
</dbReference>
<sequence>MPNDAAIAAFMAEQVGQALAAMPHGSTLILEHRRGELAAACPGALTSDRLFSEQSANPVMLLCDPERLPLPANSFACITGLDVLGHSPSPAALLQEVERVLLPGGRLVMIEPWTGLMGRLFHLWRSKQRVWSGYDPWFDACPPEQRERGNAATARTCLVTRNEGLASHAPALSVSLVAPFGGLAEWATLSQRTTPGLVRALLSADRWLPRRLSGLWSSRALFVIEKTPVIAV</sequence>
<dbReference type="GO" id="GO:0032259">
    <property type="term" value="P:methylation"/>
    <property type="evidence" value="ECO:0007669"/>
    <property type="project" value="UniProtKB-KW"/>
</dbReference>
<dbReference type="RefSeq" id="WP_076399418.1">
    <property type="nucleotide sequence ID" value="NZ_FTOA01000002.1"/>
</dbReference>
<accession>A0A1N7K276</accession>
<dbReference type="STRING" id="80876.SAMN05421779_102573"/>
<name>A0A1N7K276_9PROT</name>
<dbReference type="InterPro" id="IPR013216">
    <property type="entry name" value="Methyltransf_11"/>
</dbReference>
<dbReference type="Pfam" id="PF08241">
    <property type="entry name" value="Methyltransf_11"/>
    <property type="match status" value="1"/>
</dbReference>
<dbReference type="Proteomes" id="UP000185678">
    <property type="component" value="Unassembled WGS sequence"/>
</dbReference>
<dbReference type="GO" id="GO:0008757">
    <property type="term" value="F:S-adenosylmethionine-dependent methyltransferase activity"/>
    <property type="evidence" value="ECO:0007669"/>
    <property type="project" value="InterPro"/>
</dbReference>
<keyword evidence="2" id="KW-0808">Transferase</keyword>
<keyword evidence="3" id="KW-1185">Reference proteome</keyword>
<evidence type="ECO:0000313" key="2">
    <source>
        <dbReference type="EMBL" id="SIS55690.1"/>
    </source>
</evidence>
<dbReference type="InterPro" id="IPR029063">
    <property type="entry name" value="SAM-dependent_MTases_sf"/>
</dbReference>
<evidence type="ECO:0000313" key="3">
    <source>
        <dbReference type="Proteomes" id="UP000185678"/>
    </source>
</evidence>
<protein>
    <submittedName>
        <fullName evidence="2">Methyltransferase domain-containing protein</fullName>
    </submittedName>
</protein>
<dbReference type="SUPFAM" id="SSF53335">
    <property type="entry name" value="S-adenosyl-L-methionine-dependent methyltransferases"/>
    <property type="match status" value="1"/>
</dbReference>
<feature type="domain" description="Methyltransferase type 11" evidence="1">
    <location>
        <begin position="55"/>
        <end position="109"/>
    </location>
</feature>
<proteinExistence type="predicted"/>